<accession>A0A2M7W376</accession>
<gene>
    <name evidence="2" type="ORF">COX64_00205</name>
</gene>
<dbReference type="InterPro" id="IPR000073">
    <property type="entry name" value="AB_hydrolase_1"/>
</dbReference>
<dbReference type="GO" id="GO:0016020">
    <property type="term" value="C:membrane"/>
    <property type="evidence" value="ECO:0007669"/>
    <property type="project" value="TreeGrafter"/>
</dbReference>
<organism evidence="2 3">
    <name type="scientific">Candidatus Dojkabacteria bacterium CG_4_10_14_0_2_um_filter_Dojkabacteria_WS6_41_15</name>
    <dbReference type="NCBI Taxonomy" id="2014249"/>
    <lineage>
        <taxon>Bacteria</taxon>
        <taxon>Candidatus Dojkabacteria</taxon>
    </lineage>
</organism>
<dbReference type="InterPro" id="IPR029058">
    <property type="entry name" value="AB_hydrolase_fold"/>
</dbReference>
<evidence type="ECO:0000313" key="2">
    <source>
        <dbReference type="EMBL" id="PJA15866.1"/>
    </source>
</evidence>
<dbReference type="Proteomes" id="UP000228952">
    <property type="component" value="Unassembled WGS sequence"/>
</dbReference>
<dbReference type="Gene3D" id="3.40.50.1820">
    <property type="entry name" value="alpha/beta hydrolase"/>
    <property type="match status" value="1"/>
</dbReference>
<dbReference type="Pfam" id="PF12697">
    <property type="entry name" value="Abhydrolase_6"/>
    <property type="match status" value="1"/>
</dbReference>
<evidence type="ECO:0000313" key="3">
    <source>
        <dbReference type="Proteomes" id="UP000228952"/>
    </source>
</evidence>
<dbReference type="SUPFAM" id="SSF53474">
    <property type="entry name" value="alpha/beta-Hydrolases"/>
    <property type="match status" value="1"/>
</dbReference>
<feature type="domain" description="AB hydrolase-1" evidence="1">
    <location>
        <begin position="4"/>
        <end position="206"/>
    </location>
</feature>
<dbReference type="EMBL" id="PFQB01000007">
    <property type="protein sequence ID" value="PJA15866.1"/>
    <property type="molecule type" value="Genomic_DNA"/>
</dbReference>
<dbReference type="InterPro" id="IPR050266">
    <property type="entry name" value="AB_hydrolase_sf"/>
</dbReference>
<sequence length="222" mass="24842">MVTLVILPGWRQTKEDWAVAASRFSGINVIVLELPGFGQTPLIGDTWGIPEYSDYVNEKIEKLRLDNIVLLGHSFGGRIASYIASQQPAWLKGLILYGAPCLYRPTLKAKLLSKIAPFAKKLGFSKKLSRNKELLEADNAGLGKIFRKTVGFDQTELLPKINATTLLLWGRNDTEAPLRLAQEMHTLIPNNTLEIIDNSGHHVHIDNQYIFYGKVKAFLDTL</sequence>
<dbReference type="PANTHER" id="PTHR43798:SF33">
    <property type="entry name" value="HYDROLASE, PUTATIVE (AFU_ORTHOLOGUE AFUA_2G14860)-RELATED"/>
    <property type="match status" value="1"/>
</dbReference>
<name>A0A2M7W376_9BACT</name>
<evidence type="ECO:0000259" key="1">
    <source>
        <dbReference type="Pfam" id="PF12697"/>
    </source>
</evidence>
<proteinExistence type="predicted"/>
<protein>
    <recommendedName>
        <fullName evidence="1">AB hydrolase-1 domain-containing protein</fullName>
    </recommendedName>
</protein>
<reference evidence="3" key="1">
    <citation type="submission" date="2017-09" db="EMBL/GenBank/DDBJ databases">
        <title>Depth-based differentiation of microbial function through sediment-hosted aquifers and enrichment of novel symbionts in the deep terrestrial subsurface.</title>
        <authorList>
            <person name="Probst A.J."/>
            <person name="Ladd B."/>
            <person name="Jarett J.K."/>
            <person name="Geller-Mcgrath D.E."/>
            <person name="Sieber C.M.K."/>
            <person name="Emerson J.B."/>
            <person name="Anantharaman K."/>
            <person name="Thomas B.C."/>
            <person name="Malmstrom R."/>
            <person name="Stieglmeier M."/>
            <person name="Klingl A."/>
            <person name="Woyke T."/>
            <person name="Ryan C.M."/>
            <person name="Banfield J.F."/>
        </authorList>
    </citation>
    <scope>NUCLEOTIDE SEQUENCE [LARGE SCALE GENOMIC DNA]</scope>
</reference>
<dbReference type="AlphaFoldDB" id="A0A2M7W376"/>
<comment type="caution">
    <text evidence="2">The sequence shown here is derived from an EMBL/GenBank/DDBJ whole genome shotgun (WGS) entry which is preliminary data.</text>
</comment>
<dbReference type="PANTHER" id="PTHR43798">
    <property type="entry name" value="MONOACYLGLYCEROL LIPASE"/>
    <property type="match status" value="1"/>
</dbReference>
<dbReference type="PRINTS" id="PR00111">
    <property type="entry name" value="ABHYDROLASE"/>
</dbReference>